<sequence>MLTVAVTGAHGKAGRAAVAELLAHGYQVHASDLAGPVGRNSDLGCPTMRVDLTDYGQALQALSGVDAVVHLANIPEPGMYPPAETINRNTAANHNVFLAAAALKLQRVVWASSETTLGLPFGGSDKAGERDGELHYAPVDEDHFPYPSSTYALSKVLGEQAAAHVSGWSGVPFVGLRITNIFTAAQYQQVPDYWADARLRRWNLWGYIDARDVAAACRNALEADTTGSINVIIAAADTIMNRPSADLLDEVFPGLERRAEISGHETLLSIEGARKLIGYRPEHSWRDVISAGEAAG</sequence>
<protein>
    <submittedName>
        <fullName evidence="2">NAD(P)-dependent oxidoreductase</fullName>
    </submittedName>
</protein>
<dbReference type="PANTHER" id="PTHR43103:SF6">
    <property type="entry name" value="PUTATIVE-RELATED"/>
    <property type="match status" value="1"/>
</dbReference>
<organism evidence="2 3">
    <name type="scientific">Arthrobacter terrae</name>
    <dbReference type="NCBI Taxonomy" id="2935737"/>
    <lineage>
        <taxon>Bacteria</taxon>
        <taxon>Bacillati</taxon>
        <taxon>Actinomycetota</taxon>
        <taxon>Actinomycetes</taxon>
        <taxon>Micrococcales</taxon>
        <taxon>Micrococcaceae</taxon>
        <taxon>Arthrobacter</taxon>
    </lineage>
</organism>
<dbReference type="PANTHER" id="PTHR43103">
    <property type="entry name" value="NUCLEOSIDE-DIPHOSPHATE-SUGAR EPIMERASE"/>
    <property type="match status" value="1"/>
</dbReference>
<dbReference type="InterPro" id="IPR036291">
    <property type="entry name" value="NAD(P)-bd_dom_sf"/>
</dbReference>
<feature type="domain" description="NAD-dependent epimerase/dehydratase" evidence="1">
    <location>
        <begin position="4"/>
        <end position="228"/>
    </location>
</feature>
<dbReference type="EMBL" id="JADNYM010000022">
    <property type="protein sequence ID" value="MBG0740890.1"/>
    <property type="molecule type" value="Genomic_DNA"/>
</dbReference>
<dbReference type="Proteomes" id="UP000655366">
    <property type="component" value="Unassembled WGS sequence"/>
</dbReference>
<comment type="caution">
    <text evidence="2">The sequence shown here is derived from an EMBL/GenBank/DDBJ whole genome shotgun (WGS) entry which is preliminary data.</text>
</comment>
<proteinExistence type="predicted"/>
<dbReference type="Gene3D" id="3.40.50.720">
    <property type="entry name" value="NAD(P)-binding Rossmann-like Domain"/>
    <property type="match status" value="1"/>
</dbReference>
<evidence type="ECO:0000313" key="3">
    <source>
        <dbReference type="Proteomes" id="UP000655366"/>
    </source>
</evidence>
<evidence type="ECO:0000259" key="1">
    <source>
        <dbReference type="Pfam" id="PF01370"/>
    </source>
</evidence>
<dbReference type="CDD" id="cd08946">
    <property type="entry name" value="SDR_e"/>
    <property type="match status" value="1"/>
</dbReference>
<gene>
    <name evidence="2" type="ORF">IV500_16055</name>
</gene>
<keyword evidence="3" id="KW-1185">Reference proteome</keyword>
<dbReference type="AlphaFoldDB" id="A0A931G6P9"/>
<name>A0A931G6P9_9MICC</name>
<reference evidence="2 3" key="1">
    <citation type="submission" date="2020-11" db="EMBL/GenBank/DDBJ databases">
        <title>Arthrobacter antarcticus sp. nov., isolated from Antarctic Soil.</title>
        <authorList>
            <person name="Li J."/>
        </authorList>
    </citation>
    <scope>NUCLEOTIDE SEQUENCE [LARGE SCALE GENOMIC DNA]</scope>
    <source>
        <strain evidence="2 3">Z1-20</strain>
    </source>
</reference>
<dbReference type="InterPro" id="IPR001509">
    <property type="entry name" value="Epimerase_deHydtase"/>
</dbReference>
<evidence type="ECO:0000313" key="2">
    <source>
        <dbReference type="EMBL" id="MBG0740890.1"/>
    </source>
</evidence>
<accession>A0A931G6P9</accession>
<dbReference type="RefSeq" id="WP_196397822.1">
    <property type="nucleotide sequence ID" value="NZ_JADNYM010000022.1"/>
</dbReference>
<dbReference type="Pfam" id="PF01370">
    <property type="entry name" value="Epimerase"/>
    <property type="match status" value="1"/>
</dbReference>
<dbReference type="SUPFAM" id="SSF51735">
    <property type="entry name" value="NAD(P)-binding Rossmann-fold domains"/>
    <property type="match status" value="1"/>
</dbReference>